<dbReference type="PANTHER" id="PTHR24320:SF236">
    <property type="entry name" value="SHORT-CHAIN DEHYDROGENASE-RELATED"/>
    <property type="match status" value="1"/>
</dbReference>
<name>A0A6A6W5F9_9PEZI</name>
<dbReference type="GO" id="GO:0016491">
    <property type="term" value="F:oxidoreductase activity"/>
    <property type="evidence" value="ECO:0007669"/>
    <property type="project" value="UniProtKB-KW"/>
</dbReference>
<dbReference type="InterPro" id="IPR036291">
    <property type="entry name" value="NAD(P)-bd_dom_sf"/>
</dbReference>
<dbReference type="Gene3D" id="3.40.50.720">
    <property type="entry name" value="NAD(P)-binding Rossmann-like Domain"/>
    <property type="match status" value="1"/>
</dbReference>
<dbReference type="RefSeq" id="XP_033599860.1">
    <property type="nucleotide sequence ID" value="XM_033741307.1"/>
</dbReference>
<dbReference type="PRINTS" id="PR00081">
    <property type="entry name" value="GDHRDH"/>
</dbReference>
<protein>
    <submittedName>
        <fullName evidence="4">NAD(P)-binding protein</fullName>
    </submittedName>
</protein>
<dbReference type="EMBL" id="ML996573">
    <property type="protein sequence ID" value="KAF2757409.1"/>
    <property type="molecule type" value="Genomic_DNA"/>
</dbReference>
<dbReference type="OrthoDB" id="191139at2759"/>
<accession>A0A6A6W5F9</accession>
<keyword evidence="2" id="KW-0521">NADP</keyword>
<dbReference type="PANTHER" id="PTHR24320">
    <property type="entry name" value="RETINOL DEHYDROGENASE"/>
    <property type="match status" value="1"/>
</dbReference>
<evidence type="ECO:0000313" key="5">
    <source>
        <dbReference type="Proteomes" id="UP000799437"/>
    </source>
</evidence>
<dbReference type="GeneID" id="54482361"/>
<evidence type="ECO:0000313" key="4">
    <source>
        <dbReference type="EMBL" id="KAF2757409.1"/>
    </source>
</evidence>
<reference evidence="4" key="1">
    <citation type="journal article" date="2020" name="Stud. Mycol.">
        <title>101 Dothideomycetes genomes: a test case for predicting lifestyles and emergence of pathogens.</title>
        <authorList>
            <person name="Haridas S."/>
            <person name="Albert R."/>
            <person name="Binder M."/>
            <person name="Bloem J."/>
            <person name="Labutti K."/>
            <person name="Salamov A."/>
            <person name="Andreopoulos B."/>
            <person name="Baker S."/>
            <person name="Barry K."/>
            <person name="Bills G."/>
            <person name="Bluhm B."/>
            <person name="Cannon C."/>
            <person name="Castanera R."/>
            <person name="Culley D."/>
            <person name="Daum C."/>
            <person name="Ezra D."/>
            <person name="Gonzalez J."/>
            <person name="Henrissat B."/>
            <person name="Kuo A."/>
            <person name="Liang C."/>
            <person name="Lipzen A."/>
            <person name="Lutzoni F."/>
            <person name="Magnuson J."/>
            <person name="Mondo S."/>
            <person name="Nolan M."/>
            <person name="Ohm R."/>
            <person name="Pangilinan J."/>
            <person name="Park H.-J."/>
            <person name="Ramirez L."/>
            <person name="Alfaro M."/>
            <person name="Sun H."/>
            <person name="Tritt A."/>
            <person name="Yoshinaga Y."/>
            <person name="Zwiers L.-H."/>
            <person name="Turgeon B."/>
            <person name="Goodwin S."/>
            <person name="Spatafora J."/>
            <person name="Crous P."/>
            <person name="Grigoriev I."/>
        </authorList>
    </citation>
    <scope>NUCLEOTIDE SEQUENCE</scope>
    <source>
        <strain evidence="4">CBS 121739</strain>
    </source>
</reference>
<proteinExistence type="inferred from homology"/>
<evidence type="ECO:0000256" key="1">
    <source>
        <dbReference type="ARBA" id="ARBA00006484"/>
    </source>
</evidence>
<organism evidence="4 5">
    <name type="scientific">Pseudovirgaria hyperparasitica</name>
    <dbReference type="NCBI Taxonomy" id="470096"/>
    <lineage>
        <taxon>Eukaryota</taxon>
        <taxon>Fungi</taxon>
        <taxon>Dikarya</taxon>
        <taxon>Ascomycota</taxon>
        <taxon>Pezizomycotina</taxon>
        <taxon>Dothideomycetes</taxon>
        <taxon>Dothideomycetes incertae sedis</taxon>
        <taxon>Acrospermales</taxon>
        <taxon>Acrospermaceae</taxon>
        <taxon>Pseudovirgaria</taxon>
    </lineage>
</organism>
<dbReference type="SUPFAM" id="SSF51735">
    <property type="entry name" value="NAD(P)-binding Rossmann-fold domains"/>
    <property type="match status" value="1"/>
</dbReference>
<dbReference type="Proteomes" id="UP000799437">
    <property type="component" value="Unassembled WGS sequence"/>
</dbReference>
<dbReference type="Pfam" id="PF00106">
    <property type="entry name" value="adh_short"/>
    <property type="match status" value="1"/>
</dbReference>
<comment type="similarity">
    <text evidence="1">Belongs to the short-chain dehydrogenases/reductases (SDR) family.</text>
</comment>
<evidence type="ECO:0000256" key="2">
    <source>
        <dbReference type="ARBA" id="ARBA00022857"/>
    </source>
</evidence>
<keyword evidence="3" id="KW-0560">Oxidoreductase</keyword>
<sequence length="335" mass="36286">MCSESNTGLLSQAFPPNPRFTEKELPDQTGKIVIVTGAASGVGRELAKILYSANATVYVGARSLARVNEGIKSIRAEMGESKGRLMPLVLDLADLKTIRPAVEDFLSKETQLDVLVHNAGVMMPPVGSKTAGGHDLEMGTNVLGPFLLTRLLEPILKQTASLKNKLDSEKRPVRVVWVVSVLDSGTPKGGVEFDEVTKAPKTFKKPMENYMSSKAGGSFLAVEFARRWHEAGILSVSCNPGLMKTELQRHQPALVSKLMGIVFKPAVFGAYTELFCGFSPDVTSPENGGYYIPWGRKSELPAHLKKSLQATEDGGHGLGSKLYGWCETETMSFKA</sequence>
<dbReference type="InterPro" id="IPR002347">
    <property type="entry name" value="SDR_fam"/>
</dbReference>
<gene>
    <name evidence="4" type="ORF">EJ05DRAFT_388823</name>
</gene>
<keyword evidence="5" id="KW-1185">Reference proteome</keyword>
<dbReference type="AlphaFoldDB" id="A0A6A6W5F9"/>
<evidence type="ECO:0000256" key="3">
    <source>
        <dbReference type="ARBA" id="ARBA00023002"/>
    </source>
</evidence>